<feature type="domain" description="DNA methylase adenine-specific" evidence="9">
    <location>
        <begin position="155"/>
        <end position="473"/>
    </location>
</feature>
<dbReference type="PANTHER" id="PTHR42933">
    <property type="entry name" value="SLR6095 PROTEIN"/>
    <property type="match status" value="1"/>
</dbReference>
<gene>
    <name evidence="11" type="ORF">QFZ26_002041</name>
</gene>
<evidence type="ECO:0000256" key="1">
    <source>
        <dbReference type="ARBA" id="ARBA00006594"/>
    </source>
</evidence>
<keyword evidence="12" id="KW-1185">Reference proteome</keyword>
<evidence type="ECO:0000313" key="12">
    <source>
        <dbReference type="Proteomes" id="UP001239083"/>
    </source>
</evidence>
<dbReference type="Pfam" id="PF12161">
    <property type="entry name" value="HsdM_N"/>
    <property type="match status" value="1"/>
</dbReference>
<dbReference type="RefSeq" id="WP_307041763.1">
    <property type="nucleotide sequence ID" value="NZ_JAUSYY010000001.1"/>
</dbReference>
<accession>A0ABU0R8T1</accession>
<evidence type="ECO:0000259" key="9">
    <source>
        <dbReference type="Pfam" id="PF02384"/>
    </source>
</evidence>
<dbReference type="InterPro" id="IPR038333">
    <property type="entry name" value="T1MK-like_N_sf"/>
</dbReference>
<proteinExistence type="inferred from homology"/>
<evidence type="ECO:0000256" key="8">
    <source>
        <dbReference type="SAM" id="Coils"/>
    </source>
</evidence>
<dbReference type="PRINTS" id="PR00507">
    <property type="entry name" value="N12N6MTFRASE"/>
</dbReference>
<feature type="domain" description="N6 adenine-specific DNA methyltransferase N-terminal" evidence="10">
    <location>
        <begin position="16"/>
        <end position="131"/>
    </location>
</feature>
<evidence type="ECO:0000313" key="11">
    <source>
        <dbReference type="EMBL" id="MDQ0894486.1"/>
    </source>
</evidence>
<dbReference type="InterPro" id="IPR029063">
    <property type="entry name" value="SAM-dependent_MTases_sf"/>
</dbReference>
<organism evidence="11 12">
    <name type="scientific">Agromyces ramosus</name>
    <dbReference type="NCBI Taxonomy" id="33879"/>
    <lineage>
        <taxon>Bacteria</taxon>
        <taxon>Bacillati</taxon>
        <taxon>Actinomycetota</taxon>
        <taxon>Actinomycetes</taxon>
        <taxon>Micrococcales</taxon>
        <taxon>Microbacteriaceae</taxon>
        <taxon>Agromyces</taxon>
    </lineage>
</organism>
<comment type="catalytic activity">
    <reaction evidence="7">
        <text>a 2'-deoxyadenosine in DNA + S-adenosyl-L-methionine = an N(6)-methyl-2'-deoxyadenosine in DNA + S-adenosyl-L-homocysteine + H(+)</text>
        <dbReference type="Rhea" id="RHEA:15197"/>
        <dbReference type="Rhea" id="RHEA-COMP:12418"/>
        <dbReference type="Rhea" id="RHEA-COMP:12419"/>
        <dbReference type="ChEBI" id="CHEBI:15378"/>
        <dbReference type="ChEBI" id="CHEBI:57856"/>
        <dbReference type="ChEBI" id="CHEBI:59789"/>
        <dbReference type="ChEBI" id="CHEBI:90615"/>
        <dbReference type="ChEBI" id="CHEBI:90616"/>
        <dbReference type="EC" id="2.1.1.72"/>
    </reaction>
</comment>
<dbReference type="SUPFAM" id="SSF53335">
    <property type="entry name" value="S-adenosyl-L-methionine-dependent methyltransferases"/>
    <property type="match status" value="1"/>
</dbReference>
<reference evidence="11 12" key="1">
    <citation type="submission" date="2023-07" db="EMBL/GenBank/DDBJ databases">
        <title>Comparative genomics of wheat-associated soil bacteria to identify genetic determinants of phenazine resistance.</title>
        <authorList>
            <person name="Mouncey N."/>
        </authorList>
    </citation>
    <scope>NUCLEOTIDE SEQUENCE [LARGE SCALE GENOMIC DNA]</scope>
    <source>
        <strain evidence="11 12">V3I3</strain>
    </source>
</reference>
<comment type="caution">
    <text evidence="11">The sequence shown here is derived from an EMBL/GenBank/DDBJ whole genome shotgun (WGS) entry which is preliminary data.</text>
</comment>
<keyword evidence="3 11" id="KW-0489">Methyltransferase</keyword>
<keyword evidence="8" id="KW-0175">Coiled coil</keyword>
<dbReference type="InterPro" id="IPR022749">
    <property type="entry name" value="D12N6_MeTrfase_N"/>
</dbReference>
<keyword evidence="6" id="KW-0680">Restriction system</keyword>
<dbReference type="PROSITE" id="PS00092">
    <property type="entry name" value="N6_MTASE"/>
    <property type="match status" value="1"/>
</dbReference>
<feature type="coiled-coil region" evidence="8">
    <location>
        <begin position="469"/>
        <end position="503"/>
    </location>
</feature>
<keyword evidence="4 11" id="KW-0808">Transferase</keyword>
<dbReference type="GO" id="GO:0009007">
    <property type="term" value="F:site-specific DNA-methyltransferase (adenine-specific) activity"/>
    <property type="evidence" value="ECO:0007669"/>
    <property type="project" value="UniProtKB-EC"/>
</dbReference>
<dbReference type="InterPro" id="IPR002052">
    <property type="entry name" value="DNA_methylase_N6_adenine_CS"/>
</dbReference>
<dbReference type="InterPro" id="IPR051537">
    <property type="entry name" value="DNA_Adenine_Mtase"/>
</dbReference>
<evidence type="ECO:0000256" key="4">
    <source>
        <dbReference type="ARBA" id="ARBA00022679"/>
    </source>
</evidence>
<dbReference type="Pfam" id="PF02384">
    <property type="entry name" value="N6_Mtase"/>
    <property type="match status" value="1"/>
</dbReference>
<evidence type="ECO:0000256" key="5">
    <source>
        <dbReference type="ARBA" id="ARBA00022691"/>
    </source>
</evidence>
<evidence type="ECO:0000259" key="10">
    <source>
        <dbReference type="Pfam" id="PF12161"/>
    </source>
</evidence>
<dbReference type="Gene3D" id="1.20.1260.30">
    <property type="match status" value="1"/>
</dbReference>
<dbReference type="InterPro" id="IPR003356">
    <property type="entry name" value="DNA_methylase_A-5"/>
</dbReference>
<dbReference type="EC" id="2.1.1.72" evidence="2"/>
<dbReference type="Proteomes" id="UP001239083">
    <property type="component" value="Unassembled WGS sequence"/>
</dbReference>
<dbReference type="Gene3D" id="3.40.50.150">
    <property type="entry name" value="Vaccinia Virus protein VP39"/>
    <property type="match status" value="1"/>
</dbReference>
<protein>
    <recommendedName>
        <fullName evidence="2">site-specific DNA-methyltransferase (adenine-specific)</fullName>
        <ecNumber evidence="2">2.1.1.72</ecNumber>
    </recommendedName>
</protein>
<sequence>MTLAPTDQRRLSQRELEQALWSAANALRGPVDPGDFKAYVFPVLFYKWISDVYDYHHQQAVRDLEEDWSQEIEDEDYQTFFIPEGTHWDSTFEVTKNPGAALNKALVAIQEANPGKLAGVFGDVNWANTERIPESALRALMGVFDKLTLDPAHVSGDMLGSAYEYLLREFAEASGRKAGEFYTPRHVVHLLVRILRPEPGDSICDPACGSAGMLVETVEEVKAAGGSAESLLLYGQEQNLTTAGIARMNLYLHGVEDFEIKRGDTFREPKLLDEQGRLRKFDIVIANPPFSLENWPSATWAKDPHKRALGGIVPPAKSADWAWIQHMLSTMKEGTGRVGVVMPHGVLFRGGREAEMRQYAIENELLEAVIGLPNNLFYSTSIPVCLLIFRATKPQAREGQVLVVDARARFKPGRNQNSLDDDDVKAIAGAYERGVDPDDDDRINVRLVPKDEITGNGYDLNIGRYIQTETKAEADVDAALAALREAQERMDTARAALDLRLKEAGFDA</sequence>
<dbReference type="GO" id="GO:0032259">
    <property type="term" value="P:methylation"/>
    <property type="evidence" value="ECO:0007669"/>
    <property type="project" value="UniProtKB-KW"/>
</dbReference>
<dbReference type="EMBL" id="JAUSYY010000001">
    <property type="protein sequence ID" value="MDQ0894486.1"/>
    <property type="molecule type" value="Genomic_DNA"/>
</dbReference>
<name>A0ABU0R8T1_9MICO</name>
<evidence type="ECO:0000256" key="7">
    <source>
        <dbReference type="ARBA" id="ARBA00047942"/>
    </source>
</evidence>
<dbReference type="PANTHER" id="PTHR42933:SF3">
    <property type="entry name" value="TYPE I RESTRICTION ENZYME MJAVIII METHYLASE SUBUNIT"/>
    <property type="match status" value="1"/>
</dbReference>
<keyword evidence="5" id="KW-0949">S-adenosyl-L-methionine</keyword>
<evidence type="ECO:0000256" key="2">
    <source>
        <dbReference type="ARBA" id="ARBA00011900"/>
    </source>
</evidence>
<comment type="similarity">
    <text evidence="1">Belongs to the N(4)/N(6)-methyltransferase family.</text>
</comment>
<evidence type="ECO:0000256" key="6">
    <source>
        <dbReference type="ARBA" id="ARBA00022747"/>
    </source>
</evidence>
<evidence type="ECO:0000256" key="3">
    <source>
        <dbReference type="ARBA" id="ARBA00022603"/>
    </source>
</evidence>